<keyword evidence="3" id="KW-0808">Transferase</keyword>
<keyword evidence="1" id="KW-0812">Transmembrane</keyword>
<keyword evidence="4" id="KW-1185">Reference proteome</keyword>
<protein>
    <submittedName>
        <fullName evidence="3">Acetoin dehydrogenase E2 subunit dihydrolipoyllysine-residue acetyltransferase</fullName>
    </submittedName>
</protein>
<reference evidence="3 4" key="1">
    <citation type="submission" date="2014-06" db="EMBL/GenBank/DDBJ databases">
        <authorList>
            <person name="Urmite Genomes Urmite Genomes"/>
        </authorList>
    </citation>
    <scope>NUCLEOTIDE SEQUENCE [LARGE SCALE GENOMIC DNA]</scope>
</reference>
<proteinExistence type="predicted"/>
<dbReference type="AlphaFoldDB" id="A0A078KWB5"/>
<dbReference type="Pfam" id="PF12146">
    <property type="entry name" value="Hydrolase_4"/>
    <property type="match status" value="1"/>
</dbReference>
<accession>A0A078KWB5</accession>
<dbReference type="Gene3D" id="3.40.50.1820">
    <property type="entry name" value="alpha/beta hydrolase"/>
    <property type="match status" value="1"/>
</dbReference>
<keyword evidence="1" id="KW-0472">Membrane</keyword>
<evidence type="ECO:0000313" key="4">
    <source>
        <dbReference type="Proteomes" id="UP000044071"/>
    </source>
</evidence>
<sequence>MIKAIFTVSCSILIILTLLMYLFQRNLIYFPAREMPSRQVFHAEDMQELWLKTSDGLNLLAWYKPAQANQPTLLFLHGNAGHIGNRMPLIRQFLRAGFGALLLEYRGYGGNKGKPAEESLYSDARAAMHFLQEQTNSSRSVVLYGESLGTGVAVKMASEFPICALVLQSPYTSLSAVARYHYPWIFIPPLDKFDSLARISTIKAPVLILHGKRDQIVPFEQGLELYNQANEPKRLVAPDNKGHNNLWDDDFAKTVIHFIQTYCA</sequence>
<evidence type="ECO:0000259" key="2">
    <source>
        <dbReference type="Pfam" id="PF12146"/>
    </source>
</evidence>
<evidence type="ECO:0000313" key="3">
    <source>
        <dbReference type="EMBL" id="CDZ76044.1"/>
    </source>
</evidence>
<dbReference type="EMBL" id="CCSB01000001">
    <property type="protein sequence ID" value="CDZ76044.1"/>
    <property type="molecule type" value="Genomic_DNA"/>
</dbReference>
<name>A0A078KWB5_9GAMM</name>
<gene>
    <name evidence="3" type="ORF">BN59_00308</name>
</gene>
<feature type="domain" description="Serine aminopeptidase S33" evidence="2">
    <location>
        <begin position="70"/>
        <end position="175"/>
    </location>
</feature>
<dbReference type="Proteomes" id="UP000044071">
    <property type="component" value="Unassembled WGS sequence"/>
</dbReference>
<dbReference type="STRING" id="1034943.BN59_00308"/>
<evidence type="ECO:0000256" key="1">
    <source>
        <dbReference type="SAM" id="Phobius"/>
    </source>
</evidence>
<organism evidence="3 4">
    <name type="scientific">Legionella massiliensis</name>
    <dbReference type="NCBI Taxonomy" id="1034943"/>
    <lineage>
        <taxon>Bacteria</taxon>
        <taxon>Pseudomonadati</taxon>
        <taxon>Pseudomonadota</taxon>
        <taxon>Gammaproteobacteria</taxon>
        <taxon>Legionellales</taxon>
        <taxon>Legionellaceae</taxon>
        <taxon>Legionella</taxon>
    </lineage>
</organism>
<dbReference type="eggNOG" id="COG1073">
    <property type="taxonomic scope" value="Bacteria"/>
</dbReference>
<dbReference type="InterPro" id="IPR022742">
    <property type="entry name" value="Hydrolase_4"/>
</dbReference>
<feature type="transmembrane region" description="Helical" evidence="1">
    <location>
        <begin position="6"/>
        <end position="23"/>
    </location>
</feature>
<keyword evidence="1" id="KW-1133">Transmembrane helix</keyword>
<dbReference type="PANTHER" id="PTHR12277">
    <property type="entry name" value="ALPHA/BETA HYDROLASE DOMAIN-CONTAINING PROTEIN"/>
    <property type="match status" value="1"/>
</dbReference>
<dbReference type="InterPro" id="IPR029058">
    <property type="entry name" value="AB_hydrolase_fold"/>
</dbReference>
<dbReference type="SUPFAM" id="SSF53474">
    <property type="entry name" value="alpha/beta-Hydrolases"/>
    <property type="match status" value="1"/>
</dbReference>
<dbReference type="PANTHER" id="PTHR12277:SF81">
    <property type="entry name" value="PROTEIN ABHD13"/>
    <property type="match status" value="1"/>
</dbReference>
<dbReference type="GO" id="GO:0016740">
    <property type="term" value="F:transferase activity"/>
    <property type="evidence" value="ECO:0007669"/>
    <property type="project" value="UniProtKB-KW"/>
</dbReference>
<dbReference type="RefSeq" id="WP_043872659.1">
    <property type="nucleotide sequence ID" value="NZ_CCVW01000001.1"/>
</dbReference>
<dbReference type="OrthoDB" id="9798884at2"/>